<dbReference type="OrthoDB" id="513052at2759"/>
<dbReference type="PANTHER" id="PTHR42646:SF2">
    <property type="entry name" value="5'-3' EXONUCLEASE FAMILY PROTEIN"/>
    <property type="match status" value="1"/>
</dbReference>
<gene>
    <name evidence="2" type="ORF">TSOC_001062</name>
</gene>
<evidence type="ECO:0000313" key="3">
    <source>
        <dbReference type="Proteomes" id="UP000236333"/>
    </source>
</evidence>
<dbReference type="PANTHER" id="PTHR42646">
    <property type="entry name" value="FLAP ENDONUCLEASE XNI"/>
    <property type="match status" value="1"/>
</dbReference>
<dbReference type="AlphaFoldDB" id="A0A2J8AHN0"/>
<dbReference type="GO" id="GO:0017108">
    <property type="term" value="F:5'-flap endonuclease activity"/>
    <property type="evidence" value="ECO:0007669"/>
    <property type="project" value="InterPro"/>
</dbReference>
<dbReference type="SUPFAM" id="SSF88723">
    <property type="entry name" value="PIN domain-like"/>
    <property type="match status" value="1"/>
</dbReference>
<accession>A0A2J8AHN0</accession>
<evidence type="ECO:0000256" key="1">
    <source>
        <dbReference type="SAM" id="MobiDB-lite"/>
    </source>
</evidence>
<dbReference type="GO" id="GO:0033567">
    <property type="term" value="P:DNA replication, Okazaki fragment processing"/>
    <property type="evidence" value="ECO:0007669"/>
    <property type="project" value="InterPro"/>
</dbReference>
<feature type="region of interest" description="Disordered" evidence="1">
    <location>
        <begin position="1"/>
        <end position="53"/>
    </location>
</feature>
<feature type="region of interest" description="Disordered" evidence="1">
    <location>
        <begin position="127"/>
        <end position="201"/>
    </location>
</feature>
<proteinExistence type="predicted"/>
<name>A0A2J8AHN0_9CHLO</name>
<feature type="compositionally biased region" description="Low complexity" evidence="1">
    <location>
        <begin position="164"/>
        <end position="198"/>
    </location>
</feature>
<dbReference type="Proteomes" id="UP000236333">
    <property type="component" value="Unassembled WGS sequence"/>
</dbReference>
<dbReference type="InterPro" id="IPR029060">
    <property type="entry name" value="PIN-like_dom_sf"/>
</dbReference>
<reference evidence="2 3" key="1">
    <citation type="journal article" date="2017" name="Mol. Biol. Evol.">
        <title>The 4-celled Tetrabaena socialis nuclear genome reveals the essential components for genetic control of cell number at the origin of multicellularity in the volvocine lineage.</title>
        <authorList>
            <person name="Featherston J."/>
            <person name="Arakaki Y."/>
            <person name="Hanschen E.R."/>
            <person name="Ferris P.J."/>
            <person name="Michod R.E."/>
            <person name="Olson B.J.S.C."/>
            <person name="Nozaki H."/>
            <person name="Durand P.M."/>
        </authorList>
    </citation>
    <scope>NUCLEOTIDE SEQUENCE [LARGE SCALE GENOMIC DNA]</scope>
    <source>
        <strain evidence="2 3">NIES-571</strain>
    </source>
</reference>
<evidence type="ECO:0000313" key="2">
    <source>
        <dbReference type="EMBL" id="PNH12020.1"/>
    </source>
</evidence>
<feature type="region of interest" description="Disordered" evidence="1">
    <location>
        <begin position="709"/>
        <end position="747"/>
    </location>
</feature>
<protein>
    <submittedName>
        <fullName evidence="2">Uncharacterized protein</fullName>
    </submittedName>
</protein>
<dbReference type="InterPro" id="IPR038969">
    <property type="entry name" value="FEN"/>
</dbReference>
<dbReference type="EMBL" id="PGGS01000016">
    <property type="protein sequence ID" value="PNH12020.1"/>
    <property type="molecule type" value="Genomic_DNA"/>
</dbReference>
<feature type="region of interest" description="Disordered" evidence="1">
    <location>
        <begin position="375"/>
        <end position="402"/>
    </location>
</feature>
<comment type="caution">
    <text evidence="2">The sequence shown here is derived from an EMBL/GenBank/DDBJ whole genome shotgun (WGS) entry which is preliminary data.</text>
</comment>
<feature type="compositionally biased region" description="Low complexity" evidence="1">
    <location>
        <begin position="712"/>
        <end position="724"/>
    </location>
</feature>
<sequence length="831" mass="82469">MPAASPPRLRRTTIAARSNADFSMPAAGTSADGAGQSEGSAGRAPYPSCPGSSSAAVCGTPANGALVVDGTNLHMMTRADAGWGTTHAEAFSEWLAGLVGIAASQLGVGADVLQLYVVFDNKRGGRMGASPVRQGAVPGYLSKRHAKEQGRSLGRSSGAGGNAPGAASTSSATGAAADSKGASASSSQLRQQSQQQGRVRVRVEQLAAQSEALMDSPPSHLAPFVAAVQRLRGMVLYGMPGYEADDMIGSLVAGLLLPGEEAVLPGASGAGAAPATSSSTTTLMAAGPAGGLTASNGGGPLPHVMVASADSDMLQLLALPGCCWLELRQLSRAASAQQPPPLAVRAEPLPGVPAALMRLHTAAGEAEHAARGSTFLAGGLAPPPPPLGGSRGEEGGAGPQAPLPPLTHALPAACLPDYLALVGKPEAGVAGVGLSARAARNLLLRCGSIDGVARAHAAGLLDERLRPANSRTPTAAAAGVGAVNGAGGGSGRRGEAAAASVGALRGSAALAQALRNLRATRMHIDPASVPTARLHPPLHLHPYDRLHRRSAAPSCGALAAALRRRGLACCTDHRDAGGLLYDLVVSLNGRAASSGGGLSAGVAGGVSAEAGAGLQEAGGCGLGLHPEPRGAAASAEQQLLQLASAAADAVAASLVALLAGGGGMDIATSVQAVASRSNGDGSSSQVARPAAELETLRVAVLSPWDFSRKQQDPLPAQPLQQAAPGPHPELQGGSGPAHQASTNGARVAGAAASAPAINEEGRRLLAFAAALKTAAGPRRSLLHTPAALQALLRPTSAWRLKSMQRGSGAPLVVVPFYDLLLPLTLPSPPAP</sequence>
<keyword evidence="3" id="KW-1185">Reference proteome</keyword>
<dbReference type="Gene3D" id="3.40.50.1010">
    <property type="entry name" value="5'-nuclease"/>
    <property type="match status" value="1"/>
</dbReference>
<organism evidence="2 3">
    <name type="scientific">Tetrabaena socialis</name>
    <dbReference type="NCBI Taxonomy" id="47790"/>
    <lineage>
        <taxon>Eukaryota</taxon>
        <taxon>Viridiplantae</taxon>
        <taxon>Chlorophyta</taxon>
        <taxon>core chlorophytes</taxon>
        <taxon>Chlorophyceae</taxon>
        <taxon>CS clade</taxon>
        <taxon>Chlamydomonadales</taxon>
        <taxon>Tetrabaenaceae</taxon>
        <taxon>Tetrabaena</taxon>
    </lineage>
</organism>